<gene>
    <name evidence="6" type="ORF">FHS79_003463</name>
</gene>
<feature type="domain" description="Epoxide hydrolase N-terminal" evidence="5">
    <location>
        <begin position="39"/>
        <end position="142"/>
    </location>
</feature>
<comment type="caution">
    <text evidence="6">The sequence shown here is derived from an EMBL/GenBank/DDBJ whole genome shotgun (WGS) entry which is preliminary data.</text>
</comment>
<dbReference type="PRINTS" id="PR00412">
    <property type="entry name" value="EPOXHYDRLASE"/>
</dbReference>
<dbReference type="GO" id="GO:0004301">
    <property type="term" value="F:epoxide hydrolase activity"/>
    <property type="evidence" value="ECO:0007669"/>
    <property type="project" value="TreeGrafter"/>
</dbReference>
<feature type="active site" description="Proton donor" evidence="4">
    <location>
        <position position="339"/>
    </location>
</feature>
<dbReference type="Proteomes" id="UP000538147">
    <property type="component" value="Unassembled WGS sequence"/>
</dbReference>
<dbReference type="InterPro" id="IPR010497">
    <property type="entry name" value="Epoxide_hydro_N"/>
</dbReference>
<dbReference type="Pfam" id="PF06441">
    <property type="entry name" value="EHN"/>
    <property type="match status" value="1"/>
</dbReference>
<feature type="active site" description="Nucleophile" evidence="4">
    <location>
        <position position="213"/>
    </location>
</feature>
<accession>A0A841LJ64</accession>
<dbReference type="PANTHER" id="PTHR21661:SF35">
    <property type="entry name" value="EPOXIDE HYDROLASE"/>
    <property type="match status" value="1"/>
</dbReference>
<dbReference type="InterPro" id="IPR029058">
    <property type="entry name" value="AB_hydrolase_fold"/>
</dbReference>
<evidence type="ECO:0000256" key="4">
    <source>
        <dbReference type="PIRSR" id="PIRSR001112-1"/>
    </source>
</evidence>
<evidence type="ECO:0000256" key="2">
    <source>
        <dbReference type="ARBA" id="ARBA00022797"/>
    </source>
</evidence>
<dbReference type="GO" id="GO:0097176">
    <property type="term" value="P:epoxide metabolic process"/>
    <property type="evidence" value="ECO:0007669"/>
    <property type="project" value="TreeGrafter"/>
</dbReference>
<feature type="active site" description="Proton acceptor" evidence="4">
    <location>
        <position position="390"/>
    </location>
</feature>
<evidence type="ECO:0000256" key="1">
    <source>
        <dbReference type="ARBA" id="ARBA00010088"/>
    </source>
</evidence>
<dbReference type="EMBL" id="JACIIV010000038">
    <property type="protein sequence ID" value="MBB6229262.1"/>
    <property type="molecule type" value="Genomic_DNA"/>
</dbReference>
<keyword evidence="7" id="KW-1185">Reference proteome</keyword>
<sequence length="414" mass="45956">MTAAGIARRELLASSIALPLLTSSIVWPSFALAATDAGVTPFSYRAPQSALDDLKRRLANPRWPENETGSGWDQGPPLAALQNLVTYWRSTYDWRKTETRLNRWPQFRTEIDGLGIHFLHVRSKHPNALPIILTHGWSSTILLFQKVIDALVDPTAHGGTAADAFHVVIPSLPGFGFSDKPTARGWNASRTAQAWGFLMQRLGYDRYVAQGGDWGAFVSTMMAKQRAPGLAAIHLNFAQTTPAKIPAKLLPDQKRAVDAMKAFQEKSSAYFMLQATRPQLAGYLLADSPVAQAAWLYDLFNWGTGVTGNPDAIIPRDDMLDEITIYWLTNSAASSARFYLENSSTMASPVRVDLPVAVSVFPDDLPPARSWAPLVYPKLYYWNELSRGGHFAQFDVPDLFINEMRKAFQTIRMA</sequence>
<reference evidence="6 7" key="1">
    <citation type="submission" date="2020-08" db="EMBL/GenBank/DDBJ databases">
        <title>Genomic Encyclopedia of Type Strains, Phase IV (KMG-IV): sequencing the most valuable type-strain genomes for metagenomic binning, comparative biology and taxonomic classification.</title>
        <authorList>
            <person name="Goeker M."/>
        </authorList>
    </citation>
    <scope>NUCLEOTIDE SEQUENCE [LARGE SCALE GENOMIC DNA]</scope>
    <source>
        <strain evidence="6 7">DSM 102189</strain>
    </source>
</reference>
<protein>
    <submittedName>
        <fullName evidence="6">Pimeloyl-ACP methyl ester carboxylesterase</fullName>
    </submittedName>
</protein>
<dbReference type="AlphaFoldDB" id="A0A841LJ64"/>
<evidence type="ECO:0000313" key="7">
    <source>
        <dbReference type="Proteomes" id="UP000538147"/>
    </source>
</evidence>
<dbReference type="PIRSF" id="PIRSF001112">
    <property type="entry name" value="Epoxide_hydrolase"/>
    <property type="match status" value="1"/>
</dbReference>
<organism evidence="6 7">
    <name type="scientific">Polymorphobacter multimanifer</name>
    <dbReference type="NCBI Taxonomy" id="1070431"/>
    <lineage>
        <taxon>Bacteria</taxon>
        <taxon>Pseudomonadati</taxon>
        <taxon>Pseudomonadota</taxon>
        <taxon>Alphaproteobacteria</taxon>
        <taxon>Sphingomonadales</taxon>
        <taxon>Sphingosinicellaceae</taxon>
        <taxon>Polymorphobacter</taxon>
    </lineage>
</organism>
<dbReference type="SUPFAM" id="SSF53474">
    <property type="entry name" value="alpha/beta-Hydrolases"/>
    <property type="match status" value="1"/>
</dbReference>
<dbReference type="PANTHER" id="PTHR21661">
    <property type="entry name" value="EPOXIDE HYDROLASE 1-RELATED"/>
    <property type="match status" value="1"/>
</dbReference>
<evidence type="ECO:0000256" key="3">
    <source>
        <dbReference type="ARBA" id="ARBA00022801"/>
    </source>
</evidence>
<keyword evidence="3" id="KW-0378">Hydrolase</keyword>
<name>A0A841LJ64_9SPHN</name>
<proteinExistence type="inferred from homology"/>
<dbReference type="RefSeq" id="WP_184202817.1">
    <property type="nucleotide sequence ID" value="NZ_BMOX01000064.1"/>
</dbReference>
<dbReference type="InterPro" id="IPR000639">
    <property type="entry name" value="Epox_hydrolase-like"/>
</dbReference>
<evidence type="ECO:0000259" key="5">
    <source>
        <dbReference type="Pfam" id="PF06441"/>
    </source>
</evidence>
<comment type="similarity">
    <text evidence="1">Belongs to the peptidase S33 family.</text>
</comment>
<dbReference type="Gene3D" id="3.40.50.1820">
    <property type="entry name" value="alpha/beta hydrolase"/>
    <property type="match status" value="1"/>
</dbReference>
<keyword evidence="2" id="KW-0058">Aromatic hydrocarbons catabolism</keyword>
<evidence type="ECO:0000313" key="6">
    <source>
        <dbReference type="EMBL" id="MBB6229262.1"/>
    </source>
</evidence>
<dbReference type="InterPro" id="IPR016292">
    <property type="entry name" value="Epoxide_hydrolase"/>
</dbReference>